<comment type="subcellular location">
    <subcellularLocation>
        <location evidence="1">Cell membrane</location>
        <topology evidence="1">Multi-pass membrane protein</topology>
    </subcellularLocation>
</comment>
<keyword evidence="3 6" id="KW-0812">Transmembrane</keyword>
<keyword evidence="5 6" id="KW-0472">Membrane</keyword>
<dbReference type="PANTHER" id="PTHR30250:SF11">
    <property type="entry name" value="O-ANTIGEN TRANSPORTER-RELATED"/>
    <property type="match status" value="1"/>
</dbReference>
<dbReference type="InterPro" id="IPR050833">
    <property type="entry name" value="Poly_Biosynth_Transport"/>
</dbReference>
<evidence type="ECO:0000256" key="5">
    <source>
        <dbReference type="ARBA" id="ARBA00023136"/>
    </source>
</evidence>
<keyword evidence="2" id="KW-1003">Cell membrane</keyword>
<feature type="transmembrane region" description="Helical" evidence="6">
    <location>
        <begin position="137"/>
        <end position="157"/>
    </location>
</feature>
<evidence type="ECO:0000256" key="4">
    <source>
        <dbReference type="ARBA" id="ARBA00022989"/>
    </source>
</evidence>
<feature type="transmembrane region" description="Helical" evidence="6">
    <location>
        <begin position="83"/>
        <end position="106"/>
    </location>
</feature>
<evidence type="ECO:0000256" key="6">
    <source>
        <dbReference type="SAM" id="Phobius"/>
    </source>
</evidence>
<dbReference type="STRING" id="1319815.HMPREF0202_01259"/>
<evidence type="ECO:0000256" key="1">
    <source>
        <dbReference type="ARBA" id="ARBA00004651"/>
    </source>
</evidence>
<feature type="transmembrane region" description="Helical" evidence="6">
    <location>
        <begin position="322"/>
        <end position="341"/>
    </location>
</feature>
<feature type="transmembrane region" description="Helical" evidence="6">
    <location>
        <begin position="409"/>
        <end position="430"/>
    </location>
</feature>
<feature type="transmembrane region" description="Helical" evidence="6">
    <location>
        <begin position="214"/>
        <end position="232"/>
    </location>
</feature>
<dbReference type="HOGENOM" id="CLU_022017_6_5_0"/>
<feature type="transmembrane region" description="Helical" evidence="6">
    <location>
        <begin position="49"/>
        <end position="71"/>
    </location>
</feature>
<keyword evidence="4 6" id="KW-1133">Transmembrane helix</keyword>
<feature type="transmembrane region" description="Helical" evidence="6">
    <location>
        <begin position="113"/>
        <end position="131"/>
    </location>
</feature>
<feature type="transmembrane region" description="Helical" evidence="6">
    <location>
        <begin position="347"/>
        <end position="363"/>
    </location>
</feature>
<accession>U7VCI8</accession>
<feature type="transmembrane region" description="Helical" evidence="6">
    <location>
        <begin position="292"/>
        <end position="310"/>
    </location>
</feature>
<dbReference type="AlphaFoldDB" id="U7VCI8"/>
<feature type="transmembrane region" description="Helical" evidence="6">
    <location>
        <begin position="253"/>
        <end position="272"/>
    </location>
</feature>
<keyword evidence="8" id="KW-1185">Reference proteome</keyword>
<feature type="transmembrane region" description="Helical" evidence="6">
    <location>
        <begin position="178"/>
        <end position="202"/>
    </location>
</feature>
<protein>
    <submittedName>
        <fullName evidence="7">Uncharacterized protein</fullName>
    </submittedName>
</protein>
<reference evidence="7 8" key="1">
    <citation type="submission" date="2013-08" db="EMBL/GenBank/DDBJ databases">
        <authorList>
            <person name="Weinstock G."/>
            <person name="Sodergren E."/>
            <person name="Wylie T."/>
            <person name="Fulton L."/>
            <person name="Fulton R."/>
            <person name="Fronick C."/>
            <person name="O'Laughlin M."/>
            <person name="Godfrey J."/>
            <person name="Miner T."/>
            <person name="Herter B."/>
            <person name="Appelbaum E."/>
            <person name="Cordes M."/>
            <person name="Lek S."/>
            <person name="Wollam A."/>
            <person name="Pepin K.H."/>
            <person name="Palsikar V.B."/>
            <person name="Mitreva M."/>
            <person name="Wilson R.K."/>
        </authorList>
    </citation>
    <scope>NUCLEOTIDE SEQUENCE [LARGE SCALE GENOMIC DNA]</scope>
    <source>
        <strain evidence="7 8">ATCC BAA-474</strain>
    </source>
</reference>
<evidence type="ECO:0000313" key="8">
    <source>
        <dbReference type="Proteomes" id="UP000017081"/>
    </source>
</evidence>
<feature type="transmembrane region" description="Helical" evidence="6">
    <location>
        <begin position="383"/>
        <end position="403"/>
    </location>
</feature>
<dbReference type="GO" id="GO:0005886">
    <property type="term" value="C:plasma membrane"/>
    <property type="evidence" value="ECO:0007669"/>
    <property type="project" value="UniProtKB-SubCell"/>
</dbReference>
<dbReference type="eggNOG" id="COG2244">
    <property type="taxonomic scope" value="Bacteria"/>
</dbReference>
<name>U7VCI8_9FUSO</name>
<dbReference type="PANTHER" id="PTHR30250">
    <property type="entry name" value="PST FAMILY PREDICTED COLANIC ACID TRANSPORTER"/>
    <property type="match status" value="1"/>
</dbReference>
<organism evidence="7 8">
    <name type="scientific">Cetobacterium somerae ATCC BAA-474</name>
    <dbReference type="NCBI Taxonomy" id="1319815"/>
    <lineage>
        <taxon>Bacteria</taxon>
        <taxon>Fusobacteriati</taxon>
        <taxon>Fusobacteriota</taxon>
        <taxon>Fusobacteriia</taxon>
        <taxon>Fusobacteriales</taxon>
        <taxon>Fusobacteriaceae</taxon>
        <taxon>Cetobacterium</taxon>
    </lineage>
</organism>
<dbReference type="PATRIC" id="fig|1319815.3.peg.1212"/>
<evidence type="ECO:0000256" key="2">
    <source>
        <dbReference type="ARBA" id="ARBA00022475"/>
    </source>
</evidence>
<dbReference type="Pfam" id="PF01943">
    <property type="entry name" value="Polysacc_synt"/>
    <property type="match status" value="1"/>
</dbReference>
<feature type="transmembrane region" description="Helical" evidence="6">
    <location>
        <begin position="6"/>
        <end position="29"/>
    </location>
</feature>
<proteinExistence type="predicted"/>
<evidence type="ECO:0000313" key="7">
    <source>
        <dbReference type="EMBL" id="ERT68854.1"/>
    </source>
</evidence>
<comment type="caution">
    <text evidence="7">The sequence shown here is derived from an EMBL/GenBank/DDBJ whole genome shotgun (WGS) entry which is preliminary data.</text>
</comment>
<dbReference type="Proteomes" id="UP000017081">
    <property type="component" value="Unassembled WGS sequence"/>
</dbReference>
<dbReference type="InterPro" id="IPR002797">
    <property type="entry name" value="Polysacc_synth"/>
</dbReference>
<gene>
    <name evidence="7" type="ORF">HMPREF0202_01259</name>
</gene>
<dbReference type="EMBL" id="AXZF01000044">
    <property type="protein sequence ID" value="ERT68854.1"/>
    <property type="molecule type" value="Genomic_DNA"/>
</dbReference>
<sequence>MPEYLGKVYFVQGVVAYFLILSVLGAPNYGIKELSKAKGIGDWLEFKKIFTELFIMTILSSIGSLILLLVTVQLYGKFYQEKLIFYIFAIQVLFECFHINHFFIVMENHKRRLIRSFTIRILSLGFLFYFIKTPNDYYLYALLLVVPEVLARVIDVISVRKYFYFKDLNFKRHTNSMFIIFLYIFTIGIYGSIDTTMLGIMINDIEVGLYTAAVKMYKMVLPVILTLGTVLSPRIIGAIKRKEKENIYKNMDIFIDYCFIVGVPATLLMMLLAREFTLLFSGPDFKGAIETMIIMSPCLGFLALGTFIGGQVMLPNDLEKDILIISIFGVFLNIGLNYFLIPAYLRNGAALATLITEVIVALIKIGKMKKLYVDYKILTKDRVLTVFVGVIISYGIYLKIGYIREFGNLITLLIIPVLYGIIYFLILILLKNKRILSWLVFIKKRLHI</sequence>
<evidence type="ECO:0000256" key="3">
    <source>
        <dbReference type="ARBA" id="ARBA00022692"/>
    </source>
</evidence>